<feature type="compositionally biased region" description="Gly residues" evidence="1">
    <location>
        <begin position="109"/>
        <end position="123"/>
    </location>
</feature>
<feature type="compositionally biased region" description="Polar residues" evidence="1">
    <location>
        <begin position="53"/>
        <end position="93"/>
    </location>
</feature>
<organism evidence="2">
    <name type="scientific">Pseudogymnoascus destructans</name>
    <dbReference type="NCBI Taxonomy" id="655981"/>
    <lineage>
        <taxon>Eukaryota</taxon>
        <taxon>Fungi</taxon>
        <taxon>Dikarya</taxon>
        <taxon>Ascomycota</taxon>
        <taxon>Pezizomycotina</taxon>
        <taxon>Leotiomycetes</taxon>
        <taxon>Thelebolales</taxon>
        <taxon>Thelebolaceae</taxon>
        <taxon>Pseudogymnoascus</taxon>
    </lineage>
</organism>
<dbReference type="GeneID" id="36292467"/>
<dbReference type="OrthoDB" id="4207123at2759"/>
<dbReference type="PANTHER" id="PTHR42095">
    <property type="entry name" value="YALI0C12166P"/>
    <property type="match status" value="1"/>
</dbReference>
<dbReference type="eggNOG" id="ENOG502SUBI">
    <property type="taxonomic scope" value="Eukaryota"/>
</dbReference>
<dbReference type="VEuPathDB" id="FungiDB:GMDG_08019"/>
<feature type="region of interest" description="Disordered" evidence="1">
    <location>
        <begin position="1"/>
        <end position="123"/>
    </location>
</feature>
<evidence type="ECO:0000313" key="2">
    <source>
        <dbReference type="EMBL" id="OAF54278.1"/>
    </source>
</evidence>
<evidence type="ECO:0000256" key="1">
    <source>
        <dbReference type="SAM" id="MobiDB-lite"/>
    </source>
</evidence>
<dbReference type="RefSeq" id="XP_024319585.1">
    <property type="nucleotide sequence ID" value="XM_024472875.1"/>
</dbReference>
<accession>A0A176ZWI8</accession>
<proteinExistence type="predicted"/>
<reference evidence="2" key="1">
    <citation type="submission" date="2016-03" db="EMBL/GenBank/DDBJ databases">
        <title>Updated assembly of Pseudogymnoascus destructans, the fungus causing white-nose syndrome of bats.</title>
        <authorList>
            <person name="Palmer J.M."/>
            <person name="Drees K.P."/>
            <person name="Foster J.T."/>
            <person name="Lindner D.L."/>
        </authorList>
    </citation>
    <scope>NUCLEOTIDE SEQUENCE [LARGE SCALE GENOMIC DNA]</scope>
    <source>
        <strain evidence="2">20631-21</strain>
    </source>
</reference>
<dbReference type="Proteomes" id="UP000077154">
    <property type="component" value="Unassembled WGS sequence"/>
</dbReference>
<dbReference type="AlphaFoldDB" id="A0A176ZWI8"/>
<sequence length="160" mass="16982">MPSPTQHPPRPFLSNFLAAFRARSSFQPTKKQSTTTSTSTTTQPPSPSSQPSHPRTITPPKSHNHPTTSALSALHSTPLSRSPGTSPGYMSTMANSAAARRRGSESEGEGGGGFREIGSGGGEKWYVGGRTAAGEERFFRLGVVRRDGSLDRVSADRLSL</sequence>
<gene>
    <name evidence="2" type="ORF">VC83_09436</name>
</gene>
<dbReference type="EMBL" id="KV441432">
    <property type="protein sequence ID" value="OAF54278.1"/>
    <property type="molecule type" value="Genomic_DNA"/>
</dbReference>
<name>A0A176ZWI8_9PEZI</name>
<feature type="compositionally biased region" description="Pro residues" evidence="1">
    <location>
        <begin position="1"/>
        <end position="11"/>
    </location>
</feature>
<dbReference type="PANTHER" id="PTHR42095:SF1">
    <property type="entry name" value="YALI0C12166P"/>
    <property type="match status" value="1"/>
</dbReference>
<feature type="compositionally biased region" description="Low complexity" evidence="1">
    <location>
        <begin position="24"/>
        <end position="43"/>
    </location>
</feature>
<protein>
    <submittedName>
        <fullName evidence="2">Uncharacterized protein</fullName>
    </submittedName>
</protein>